<dbReference type="Proteomes" id="UP000694557">
    <property type="component" value="Unassembled WGS sequence"/>
</dbReference>
<proteinExistence type="predicted"/>
<name>A0A8C7CKW9_ONCKI</name>
<dbReference type="PROSITE" id="PS50835">
    <property type="entry name" value="IG_LIKE"/>
    <property type="match status" value="1"/>
</dbReference>
<evidence type="ECO:0000256" key="4">
    <source>
        <dbReference type="ARBA" id="ARBA00022859"/>
    </source>
</evidence>
<dbReference type="PANTHER" id="PTHR19433">
    <property type="entry name" value="T-CELL RECEPTOR ALPHA CHAIN V REGION-RELATED"/>
    <property type="match status" value="1"/>
</dbReference>
<keyword evidence="11" id="KW-1185">Reference proteome</keyword>
<dbReference type="AlphaFoldDB" id="A0A8C7CKW9"/>
<dbReference type="InterPro" id="IPR052051">
    <property type="entry name" value="TCR_complex_component"/>
</dbReference>
<dbReference type="GeneTree" id="ENSGT01000000215121"/>
<keyword evidence="4" id="KW-0391">Immunity</keyword>
<dbReference type="CDD" id="cd00099">
    <property type="entry name" value="IgV"/>
    <property type="match status" value="1"/>
</dbReference>
<evidence type="ECO:0000256" key="3">
    <source>
        <dbReference type="ARBA" id="ARBA00022729"/>
    </source>
</evidence>
<dbReference type="InterPro" id="IPR013783">
    <property type="entry name" value="Ig-like_fold"/>
</dbReference>
<keyword evidence="6" id="KW-1015">Disulfide bond</keyword>
<reference evidence="10" key="1">
    <citation type="submission" date="2025-08" db="UniProtKB">
        <authorList>
            <consortium name="Ensembl"/>
        </authorList>
    </citation>
    <scope>IDENTIFICATION</scope>
</reference>
<dbReference type="InterPro" id="IPR007110">
    <property type="entry name" value="Ig-like_dom"/>
</dbReference>
<dbReference type="PANTHER" id="PTHR19433:SF111">
    <property type="entry name" value="T CELL RECEPTOR ALPHA VARIABLE 4"/>
    <property type="match status" value="1"/>
</dbReference>
<keyword evidence="7" id="KW-0325">Glycoprotein</keyword>
<keyword evidence="2" id="KW-1003">Cell membrane</keyword>
<evidence type="ECO:0000259" key="9">
    <source>
        <dbReference type="PROSITE" id="PS50835"/>
    </source>
</evidence>
<feature type="transmembrane region" description="Helical" evidence="8">
    <location>
        <begin position="130"/>
        <end position="154"/>
    </location>
</feature>
<reference evidence="10" key="2">
    <citation type="submission" date="2025-09" db="UniProtKB">
        <authorList>
            <consortium name="Ensembl"/>
        </authorList>
    </citation>
    <scope>IDENTIFICATION</scope>
</reference>
<dbReference type="Gene3D" id="2.60.40.10">
    <property type="entry name" value="Immunoglobulins"/>
    <property type="match status" value="1"/>
</dbReference>
<dbReference type="InterPro" id="IPR036179">
    <property type="entry name" value="Ig-like_dom_sf"/>
</dbReference>
<keyword evidence="8" id="KW-1133">Transmembrane helix</keyword>
<keyword evidence="3" id="KW-0732">Signal</keyword>
<keyword evidence="8" id="KW-0812">Transmembrane</keyword>
<evidence type="ECO:0000256" key="2">
    <source>
        <dbReference type="ARBA" id="ARBA00022475"/>
    </source>
</evidence>
<dbReference type="Pfam" id="PF07686">
    <property type="entry name" value="V-set"/>
    <property type="match status" value="1"/>
</dbReference>
<evidence type="ECO:0000313" key="10">
    <source>
        <dbReference type="Ensembl" id="ENSOKIP00005007666.1"/>
    </source>
</evidence>
<organism evidence="10 11">
    <name type="scientific">Oncorhynchus kisutch</name>
    <name type="common">Coho salmon</name>
    <name type="synonym">Salmo kisutch</name>
    <dbReference type="NCBI Taxonomy" id="8019"/>
    <lineage>
        <taxon>Eukaryota</taxon>
        <taxon>Metazoa</taxon>
        <taxon>Chordata</taxon>
        <taxon>Craniata</taxon>
        <taxon>Vertebrata</taxon>
        <taxon>Euteleostomi</taxon>
        <taxon>Actinopterygii</taxon>
        <taxon>Neopterygii</taxon>
        <taxon>Teleostei</taxon>
        <taxon>Protacanthopterygii</taxon>
        <taxon>Salmoniformes</taxon>
        <taxon>Salmonidae</taxon>
        <taxon>Salmoninae</taxon>
        <taxon>Oncorhynchus</taxon>
    </lineage>
</organism>
<dbReference type="GO" id="GO:0005886">
    <property type="term" value="C:plasma membrane"/>
    <property type="evidence" value="ECO:0007669"/>
    <property type="project" value="UniProtKB-SubCell"/>
</dbReference>
<dbReference type="GO" id="GO:0002376">
    <property type="term" value="P:immune system process"/>
    <property type="evidence" value="ECO:0007669"/>
    <property type="project" value="UniProtKB-KW"/>
</dbReference>
<dbReference type="Ensembl" id="ENSOKIT00005008153.1">
    <property type="protein sequence ID" value="ENSOKIP00005007666.1"/>
    <property type="gene ID" value="ENSOKIG00005003453.1"/>
</dbReference>
<dbReference type="InterPro" id="IPR013106">
    <property type="entry name" value="Ig_V-set"/>
</dbReference>
<evidence type="ECO:0000256" key="5">
    <source>
        <dbReference type="ARBA" id="ARBA00023136"/>
    </source>
</evidence>
<comment type="subcellular location">
    <subcellularLocation>
        <location evidence="1">Cell membrane</location>
    </subcellularLocation>
</comment>
<sequence>CNNFTEMCLTPVISVSPPLSVVVHPGDNVTLQCTDVLKVPGHVAWFKQVNVSEPLCIASMYSSHPYAQHHNGFQPSHVEMLFGNRIFFLKITEVDVADSGLYFCGMYNHYFVFTNMTVLMVQEHNDGTMYLLPLVVILGIVTAVLPIVILILVLKIRRDANRHNAGRNPLHDNMGSVNYTSNVDVFPMRSKCAHLKRMIHSLELDTHVVYAATR</sequence>
<protein>
    <recommendedName>
        <fullName evidence="9">Ig-like domain-containing protein</fullName>
    </recommendedName>
</protein>
<accession>A0A8C7CKW9</accession>
<evidence type="ECO:0000256" key="7">
    <source>
        <dbReference type="ARBA" id="ARBA00023180"/>
    </source>
</evidence>
<evidence type="ECO:0000256" key="1">
    <source>
        <dbReference type="ARBA" id="ARBA00004236"/>
    </source>
</evidence>
<dbReference type="InterPro" id="IPR003599">
    <property type="entry name" value="Ig_sub"/>
</dbReference>
<keyword evidence="5 8" id="KW-0472">Membrane</keyword>
<feature type="domain" description="Ig-like" evidence="9">
    <location>
        <begin position="11"/>
        <end position="104"/>
    </location>
</feature>
<evidence type="ECO:0000256" key="6">
    <source>
        <dbReference type="ARBA" id="ARBA00023157"/>
    </source>
</evidence>
<evidence type="ECO:0000256" key="8">
    <source>
        <dbReference type="SAM" id="Phobius"/>
    </source>
</evidence>
<dbReference type="SUPFAM" id="SSF48726">
    <property type="entry name" value="Immunoglobulin"/>
    <property type="match status" value="1"/>
</dbReference>
<dbReference type="SMART" id="SM00409">
    <property type="entry name" value="IG"/>
    <property type="match status" value="1"/>
</dbReference>
<evidence type="ECO:0000313" key="11">
    <source>
        <dbReference type="Proteomes" id="UP000694557"/>
    </source>
</evidence>
<dbReference type="GO" id="GO:0009617">
    <property type="term" value="P:response to bacterium"/>
    <property type="evidence" value="ECO:0007669"/>
    <property type="project" value="TreeGrafter"/>
</dbReference>